<dbReference type="InterPro" id="IPR007848">
    <property type="entry name" value="Small_mtfrase_dom"/>
</dbReference>
<feature type="domain" description="Release factor glutamine methyltransferase N-terminal" evidence="7">
    <location>
        <begin position="15"/>
        <end position="81"/>
    </location>
</feature>
<organism evidence="8 9">
    <name type="scientific">Falsiroseomonas bella</name>
    <dbReference type="NCBI Taxonomy" id="2184016"/>
    <lineage>
        <taxon>Bacteria</taxon>
        <taxon>Pseudomonadati</taxon>
        <taxon>Pseudomonadota</taxon>
        <taxon>Alphaproteobacteria</taxon>
        <taxon>Acetobacterales</taxon>
        <taxon>Roseomonadaceae</taxon>
        <taxon>Falsiroseomonas</taxon>
    </lineage>
</organism>
<dbReference type="NCBIfam" id="TIGR00536">
    <property type="entry name" value="hemK_fam"/>
    <property type="match status" value="1"/>
</dbReference>
<dbReference type="RefSeq" id="WP_109873764.1">
    <property type="nucleotide sequence ID" value="NZ_QGNA01000010.1"/>
</dbReference>
<dbReference type="Gene3D" id="1.10.8.10">
    <property type="entry name" value="DNA helicase RuvA subunit, C-terminal domain"/>
    <property type="match status" value="1"/>
</dbReference>
<dbReference type="GO" id="GO:0032259">
    <property type="term" value="P:methylation"/>
    <property type="evidence" value="ECO:0007669"/>
    <property type="project" value="UniProtKB-KW"/>
</dbReference>
<evidence type="ECO:0000259" key="6">
    <source>
        <dbReference type="Pfam" id="PF05175"/>
    </source>
</evidence>
<feature type="binding site" evidence="5">
    <location>
        <begin position="127"/>
        <end position="131"/>
    </location>
    <ligand>
        <name>S-adenosyl-L-methionine</name>
        <dbReference type="ChEBI" id="CHEBI:59789"/>
    </ligand>
</feature>
<dbReference type="EC" id="2.1.1.297" evidence="5"/>
<dbReference type="InterPro" id="IPR050320">
    <property type="entry name" value="N5-glutamine_MTase"/>
</dbReference>
<keyword evidence="2 5" id="KW-0808">Transferase</keyword>
<dbReference type="HAMAP" id="MF_02126">
    <property type="entry name" value="RF_methyltr_PrmC"/>
    <property type="match status" value="1"/>
</dbReference>
<comment type="function">
    <text evidence="5">Methylates the class 1 translation termination release factors RF1/PrfA and RF2/PrfB on the glutamine residue of the universally conserved GGQ motif.</text>
</comment>
<feature type="binding site" evidence="5">
    <location>
        <position position="179"/>
    </location>
    <ligand>
        <name>S-adenosyl-L-methionine</name>
        <dbReference type="ChEBI" id="CHEBI:59789"/>
    </ligand>
</feature>
<dbReference type="PANTHER" id="PTHR18895:SF74">
    <property type="entry name" value="MTRF1L RELEASE FACTOR GLUTAMINE METHYLTRANSFERASE"/>
    <property type="match status" value="1"/>
</dbReference>
<evidence type="ECO:0000313" key="8">
    <source>
        <dbReference type="EMBL" id="PWS33954.1"/>
    </source>
</evidence>
<accession>A0A317F481</accession>
<dbReference type="Proteomes" id="UP000245765">
    <property type="component" value="Unassembled WGS sequence"/>
</dbReference>
<proteinExistence type="inferred from homology"/>
<evidence type="ECO:0000313" key="9">
    <source>
        <dbReference type="Proteomes" id="UP000245765"/>
    </source>
</evidence>
<feature type="binding site" evidence="5">
    <location>
        <begin position="193"/>
        <end position="196"/>
    </location>
    <ligand>
        <name>substrate</name>
    </ligand>
</feature>
<comment type="catalytic activity">
    <reaction evidence="4 5">
        <text>L-glutaminyl-[peptide chain release factor] + S-adenosyl-L-methionine = N(5)-methyl-L-glutaminyl-[peptide chain release factor] + S-adenosyl-L-homocysteine + H(+)</text>
        <dbReference type="Rhea" id="RHEA:42896"/>
        <dbReference type="Rhea" id="RHEA-COMP:10271"/>
        <dbReference type="Rhea" id="RHEA-COMP:10272"/>
        <dbReference type="ChEBI" id="CHEBI:15378"/>
        <dbReference type="ChEBI" id="CHEBI:30011"/>
        <dbReference type="ChEBI" id="CHEBI:57856"/>
        <dbReference type="ChEBI" id="CHEBI:59789"/>
        <dbReference type="ChEBI" id="CHEBI:61891"/>
        <dbReference type="EC" id="2.1.1.297"/>
    </reaction>
</comment>
<sequence length="303" mass="30818">MSCDPGETVGAFLCQAGQVLRAAAIENPRLEARLLLGHAMGATADQLIREPRAPVPPEAAARFRAALAARLDAVPVAHILGSQGFWTLDLAVSPATLIPRPDTETLVEAALELFPDAAAPLRVLDLGTGTGALLLAVLAERPRAFGVGVDLVPQAAALAAANATRNDLAGRAAFLAGDWDAALAARFDLVLSNPPYIESAAIAGLMPEVARHEPRSALDGGRDGLDAYRRLVGILPALLAPGGAAVLELGAGQREAVEALATAAGLVPAGCREDLGGIPRALVLRSAPEAGEKKSIGGGAAAH</sequence>
<evidence type="ECO:0000256" key="1">
    <source>
        <dbReference type="ARBA" id="ARBA00022603"/>
    </source>
</evidence>
<feature type="domain" description="Methyltransferase small" evidence="6">
    <location>
        <begin position="119"/>
        <end position="201"/>
    </location>
</feature>
<evidence type="ECO:0000259" key="7">
    <source>
        <dbReference type="Pfam" id="PF17827"/>
    </source>
</evidence>
<feature type="binding site" evidence="5">
    <location>
        <position position="193"/>
    </location>
    <ligand>
        <name>S-adenosyl-L-methionine</name>
        <dbReference type="ChEBI" id="CHEBI:59789"/>
    </ligand>
</feature>
<evidence type="ECO:0000256" key="2">
    <source>
        <dbReference type="ARBA" id="ARBA00022679"/>
    </source>
</evidence>
<dbReference type="PROSITE" id="PS00092">
    <property type="entry name" value="N6_MTASE"/>
    <property type="match status" value="1"/>
</dbReference>
<dbReference type="NCBIfam" id="TIGR03534">
    <property type="entry name" value="RF_mod_PrmC"/>
    <property type="match status" value="1"/>
</dbReference>
<dbReference type="OrthoDB" id="9800643at2"/>
<keyword evidence="9" id="KW-1185">Reference proteome</keyword>
<dbReference type="InterPro" id="IPR019874">
    <property type="entry name" value="RF_methyltr_PrmC"/>
</dbReference>
<reference evidence="9" key="1">
    <citation type="submission" date="2018-05" db="EMBL/GenBank/DDBJ databases">
        <authorList>
            <person name="Du Z."/>
            <person name="Wang X."/>
        </authorList>
    </citation>
    <scope>NUCLEOTIDE SEQUENCE [LARGE SCALE GENOMIC DNA]</scope>
    <source>
        <strain evidence="9">CQN31</strain>
    </source>
</reference>
<dbReference type="EMBL" id="QGNA01000010">
    <property type="protein sequence ID" value="PWS33954.1"/>
    <property type="molecule type" value="Genomic_DNA"/>
</dbReference>
<dbReference type="InterPro" id="IPR004556">
    <property type="entry name" value="HemK-like"/>
</dbReference>
<dbReference type="GO" id="GO:0102559">
    <property type="term" value="F:peptide chain release factor N(5)-glutamine methyltransferase activity"/>
    <property type="evidence" value="ECO:0007669"/>
    <property type="project" value="UniProtKB-EC"/>
</dbReference>
<dbReference type="SUPFAM" id="SSF53335">
    <property type="entry name" value="S-adenosyl-L-methionine-dependent methyltransferases"/>
    <property type="match status" value="1"/>
</dbReference>
<evidence type="ECO:0000256" key="4">
    <source>
        <dbReference type="ARBA" id="ARBA00048391"/>
    </source>
</evidence>
<dbReference type="Pfam" id="PF05175">
    <property type="entry name" value="MTS"/>
    <property type="match status" value="1"/>
</dbReference>
<dbReference type="PANTHER" id="PTHR18895">
    <property type="entry name" value="HEMK METHYLTRANSFERASE"/>
    <property type="match status" value="1"/>
</dbReference>
<gene>
    <name evidence="5 8" type="primary">prmC</name>
    <name evidence="8" type="ORF">DFH01_27590</name>
</gene>
<evidence type="ECO:0000256" key="3">
    <source>
        <dbReference type="ARBA" id="ARBA00022691"/>
    </source>
</evidence>
<dbReference type="CDD" id="cd02440">
    <property type="entry name" value="AdoMet_MTases"/>
    <property type="match status" value="1"/>
</dbReference>
<dbReference type="InterPro" id="IPR002052">
    <property type="entry name" value="DNA_methylase_N6_adenine_CS"/>
</dbReference>
<dbReference type="Gene3D" id="3.40.50.150">
    <property type="entry name" value="Vaccinia Virus protein VP39"/>
    <property type="match status" value="1"/>
</dbReference>
<comment type="similarity">
    <text evidence="5">Belongs to the protein N5-glutamine methyltransferase family. PrmC subfamily.</text>
</comment>
<keyword evidence="3 5" id="KW-0949">S-adenosyl-L-methionine</keyword>
<protein>
    <recommendedName>
        <fullName evidence="5">Release factor glutamine methyltransferase</fullName>
        <shortName evidence="5">RF MTase</shortName>
        <ecNumber evidence="5">2.1.1.297</ecNumber>
    </recommendedName>
    <alternativeName>
        <fullName evidence="5">N5-glutamine methyltransferase PrmC</fullName>
    </alternativeName>
    <alternativeName>
        <fullName evidence="5">Protein-(glutamine-N5) MTase PrmC</fullName>
    </alternativeName>
    <alternativeName>
        <fullName evidence="5">Protein-glutamine N-methyltransferase PrmC</fullName>
    </alternativeName>
</protein>
<dbReference type="InterPro" id="IPR029063">
    <property type="entry name" value="SAM-dependent_MTases_sf"/>
</dbReference>
<dbReference type="Pfam" id="PF17827">
    <property type="entry name" value="PrmC_N"/>
    <property type="match status" value="1"/>
</dbReference>
<dbReference type="InterPro" id="IPR040758">
    <property type="entry name" value="PrmC_N"/>
</dbReference>
<name>A0A317F481_9PROT</name>
<keyword evidence="1 5" id="KW-0489">Methyltransferase</keyword>
<dbReference type="AlphaFoldDB" id="A0A317F481"/>
<dbReference type="GO" id="GO:0003676">
    <property type="term" value="F:nucleic acid binding"/>
    <property type="evidence" value="ECO:0007669"/>
    <property type="project" value="InterPro"/>
</dbReference>
<evidence type="ECO:0000256" key="5">
    <source>
        <dbReference type="HAMAP-Rule" id="MF_02126"/>
    </source>
</evidence>
<feature type="binding site" evidence="5">
    <location>
        <position position="150"/>
    </location>
    <ligand>
        <name>S-adenosyl-L-methionine</name>
        <dbReference type="ChEBI" id="CHEBI:59789"/>
    </ligand>
</feature>
<comment type="caution">
    <text evidence="8">The sequence shown here is derived from an EMBL/GenBank/DDBJ whole genome shotgun (WGS) entry which is preliminary data.</text>
</comment>